<dbReference type="EMBL" id="JAKMXF010000111">
    <property type="protein sequence ID" value="KAI6657859.1"/>
    <property type="molecule type" value="Genomic_DNA"/>
</dbReference>
<dbReference type="AlphaFoldDB" id="A0AAV7KCP3"/>
<organism evidence="1 2">
    <name type="scientific">Oopsacas minuta</name>
    <dbReference type="NCBI Taxonomy" id="111878"/>
    <lineage>
        <taxon>Eukaryota</taxon>
        <taxon>Metazoa</taxon>
        <taxon>Porifera</taxon>
        <taxon>Hexactinellida</taxon>
        <taxon>Hexasterophora</taxon>
        <taxon>Lyssacinosida</taxon>
        <taxon>Leucopsacidae</taxon>
        <taxon>Oopsacas</taxon>
    </lineage>
</organism>
<accession>A0AAV7KCP3</accession>
<proteinExistence type="predicted"/>
<evidence type="ECO:0000313" key="2">
    <source>
        <dbReference type="Proteomes" id="UP001165289"/>
    </source>
</evidence>
<name>A0AAV7KCP3_9METZ</name>
<comment type="caution">
    <text evidence="1">The sequence shown here is derived from an EMBL/GenBank/DDBJ whole genome shotgun (WGS) entry which is preliminary data.</text>
</comment>
<keyword evidence="2" id="KW-1185">Reference proteome</keyword>
<sequence length="122" mass="14250">MVQERYTEVSAILQCLHNPSARLVKKTVVNTFCADLLSRTRRKGIEDEEHVSEEVFMVPYSPNMAESISDLDDISLAKRLQLAIDASMKKPEDIQVQHSLFNLLKYEQENEDIIWKRYIKCY</sequence>
<dbReference type="Proteomes" id="UP001165289">
    <property type="component" value="Unassembled WGS sequence"/>
</dbReference>
<reference evidence="1 2" key="1">
    <citation type="journal article" date="2023" name="BMC Biol.">
        <title>The compact genome of the sponge Oopsacas minuta (Hexactinellida) is lacking key metazoan core genes.</title>
        <authorList>
            <person name="Santini S."/>
            <person name="Schenkelaars Q."/>
            <person name="Jourda C."/>
            <person name="Duchesne M."/>
            <person name="Belahbib H."/>
            <person name="Rocher C."/>
            <person name="Selva M."/>
            <person name="Riesgo A."/>
            <person name="Vervoort M."/>
            <person name="Leys S.P."/>
            <person name="Kodjabachian L."/>
            <person name="Le Bivic A."/>
            <person name="Borchiellini C."/>
            <person name="Claverie J.M."/>
            <person name="Renard E."/>
        </authorList>
    </citation>
    <scope>NUCLEOTIDE SEQUENCE [LARGE SCALE GENOMIC DNA]</scope>
    <source>
        <strain evidence="1">SPO-2</strain>
    </source>
</reference>
<evidence type="ECO:0000313" key="1">
    <source>
        <dbReference type="EMBL" id="KAI6657859.1"/>
    </source>
</evidence>
<protein>
    <submittedName>
        <fullName evidence="1">Uncharacterized protein</fullName>
    </submittedName>
</protein>
<gene>
    <name evidence="1" type="ORF">LOD99_601</name>
</gene>